<reference evidence="1" key="2">
    <citation type="submission" date="2021-12" db="EMBL/GenBank/DDBJ databases">
        <title>Resequencing data analysis of finger millet.</title>
        <authorList>
            <person name="Hatakeyama M."/>
            <person name="Aluri S."/>
            <person name="Balachadran M.T."/>
            <person name="Sivarajan S.R."/>
            <person name="Poveda L."/>
            <person name="Shimizu-Inatsugi R."/>
            <person name="Schlapbach R."/>
            <person name="Sreeman S.M."/>
            <person name="Shimizu K.K."/>
        </authorList>
    </citation>
    <scope>NUCLEOTIDE SEQUENCE</scope>
</reference>
<proteinExistence type="predicted"/>
<evidence type="ECO:0008006" key="3">
    <source>
        <dbReference type="Google" id="ProtNLM"/>
    </source>
</evidence>
<dbReference type="PANTHER" id="PTHR33116">
    <property type="entry name" value="REVERSE TRANSCRIPTASE ZINC-BINDING DOMAIN-CONTAINING PROTEIN-RELATED-RELATED"/>
    <property type="match status" value="1"/>
</dbReference>
<comment type="caution">
    <text evidence="1">The sequence shown here is derived from an EMBL/GenBank/DDBJ whole genome shotgun (WGS) entry which is preliminary data.</text>
</comment>
<evidence type="ECO:0000313" key="1">
    <source>
        <dbReference type="EMBL" id="GJN09500.1"/>
    </source>
</evidence>
<keyword evidence="2" id="KW-1185">Reference proteome</keyword>
<dbReference type="Proteomes" id="UP001054889">
    <property type="component" value="Unassembled WGS sequence"/>
</dbReference>
<dbReference type="EMBL" id="BQKI01000016">
    <property type="protein sequence ID" value="GJN09500.1"/>
    <property type="molecule type" value="Genomic_DNA"/>
</dbReference>
<dbReference type="AlphaFoldDB" id="A0AAV5DGA1"/>
<gene>
    <name evidence="1" type="primary">ga27513</name>
    <name evidence="1" type="ORF">PR202_ga27513</name>
</gene>
<dbReference type="PANTHER" id="PTHR33116:SF86">
    <property type="entry name" value="REVERSE TRANSCRIPTASE DOMAIN-CONTAINING PROTEIN"/>
    <property type="match status" value="1"/>
</dbReference>
<organism evidence="1 2">
    <name type="scientific">Eleusine coracana subsp. coracana</name>
    <dbReference type="NCBI Taxonomy" id="191504"/>
    <lineage>
        <taxon>Eukaryota</taxon>
        <taxon>Viridiplantae</taxon>
        <taxon>Streptophyta</taxon>
        <taxon>Embryophyta</taxon>
        <taxon>Tracheophyta</taxon>
        <taxon>Spermatophyta</taxon>
        <taxon>Magnoliopsida</taxon>
        <taxon>Liliopsida</taxon>
        <taxon>Poales</taxon>
        <taxon>Poaceae</taxon>
        <taxon>PACMAD clade</taxon>
        <taxon>Chloridoideae</taxon>
        <taxon>Cynodonteae</taxon>
        <taxon>Eleusininae</taxon>
        <taxon>Eleusine</taxon>
    </lineage>
</organism>
<sequence length="229" mass="25844">MIFTEASQRGANRLQEILELYSRGSGQLVNKSKSVVFFSGNCTDTMKTKVREALHIENEALAEKYLGLPTCIGRSSKEAFEYMPTRIHDLVGGWSGREASGAGREVLIKSVAQAVPTYPMSCFLIPKDTCKKMKLVIANYWWDGAANSRQIHWQSWEQVTRPKMQGGTGFRNMHLFNLAMLGKQGWRIMIKPDSLCARVLRGRYFHGSDFLSATRKHHASQTWRAILAG</sequence>
<reference evidence="1" key="1">
    <citation type="journal article" date="2018" name="DNA Res.">
        <title>Multiple hybrid de novo genome assembly of finger millet, an orphan allotetraploid crop.</title>
        <authorList>
            <person name="Hatakeyama M."/>
            <person name="Aluri S."/>
            <person name="Balachadran M.T."/>
            <person name="Sivarajan S.R."/>
            <person name="Patrignani A."/>
            <person name="Gruter S."/>
            <person name="Poveda L."/>
            <person name="Shimizu-Inatsugi R."/>
            <person name="Baeten J."/>
            <person name="Francoijs K.J."/>
            <person name="Nataraja K.N."/>
            <person name="Reddy Y.A.N."/>
            <person name="Phadnis S."/>
            <person name="Ravikumar R.L."/>
            <person name="Schlapbach R."/>
            <person name="Sreeman S.M."/>
            <person name="Shimizu K.K."/>
        </authorList>
    </citation>
    <scope>NUCLEOTIDE SEQUENCE</scope>
</reference>
<name>A0AAV5DGA1_ELECO</name>
<accession>A0AAV5DGA1</accession>
<protein>
    <recommendedName>
        <fullName evidence="3">Reverse transcriptase</fullName>
    </recommendedName>
</protein>
<evidence type="ECO:0000313" key="2">
    <source>
        <dbReference type="Proteomes" id="UP001054889"/>
    </source>
</evidence>